<keyword evidence="2" id="KW-1185">Reference proteome</keyword>
<comment type="caution">
    <text evidence="1">The sequence shown here is derived from an EMBL/GenBank/DDBJ whole genome shotgun (WGS) entry which is preliminary data.</text>
</comment>
<reference evidence="1 2" key="1">
    <citation type="submission" date="2021-06" db="EMBL/GenBank/DDBJ databases">
        <title>Caerostris extrusa draft genome.</title>
        <authorList>
            <person name="Kono N."/>
            <person name="Arakawa K."/>
        </authorList>
    </citation>
    <scope>NUCLEOTIDE SEQUENCE [LARGE SCALE GENOMIC DNA]</scope>
</reference>
<proteinExistence type="predicted"/>
<accession>A0AAV4URR1</accession>
<evidence type="ECO:0000313" key="2">
    <source>
        <dbReference type="Proteomes" id="UP001054945"/>
    </source>
</evidence>
<dbReference type="AlphaFoldDB" id="A0AAV4URR1"/>
<protein>
    <submittedName>
        <fullName evidence="1">Uncharacterized protein</fullName>
    </submittedName>
</protein>
<dbReference type="Proteomes" id="UP001054945">
    <property type="component" value="Unassembled WGS sequence"/>
</dbReference>
<gene>
    <name evidence="1" type="ORF">CEXT_347841</name>
</gene>
<organism evidence="1 2">
    <name type="scientific">Caerostris extrusa</name>
    <name type="common">Bark spider</name>
    <name type="synonym">Caerostris bankana</name>
    <dbReference type="NCBI Taxonomy" id="172846"/>
    <lineage>
        <taxon>Eukaryota</taxon>
        <taxon>Metazoa</taxon>
        <taxon>Ecdysozoa</taxon>
        <taxon>Arthropoda</taxon>
        <taxon>Chelicerata</taxon>
        <taxon>Arachnida</taxon>
        <taxon>Araneae</taxon>
        <taxon>Araneomorphae</taxon>
        <taxon>Entelegynae</taxon>
        <taxon>Araneoidea</taxon>
        <taxon>Araneidae</taxon>
        <taxon>Caerostris</taxon>
    </lineage>
</organism>
<sequence length="282" mass="32272">MHNTLRREEIESNGKLRKGILQLRVRKSRYLAYAALPQITWRRSHTMPFLRPREEFRVSCRSVATELQIIRKSMDREAYAASSQKQIRRICCSPSNHVAQISHHAFLESAGRIQSQFSIGGDGITDHSKKHGSGSICCEFAKADTSHLLLSLESRGADLIPLPFLETTEEFRVGSRWVATELQIIRKSMDGEAYGNDAFRVLLMKLACLLFPNFPPHCVGVGEEIESNGKLRERILQLRVRKSRYLASAALPRITWRRSHIMPFLRPREEFRVSSRSVATEL</sequence>
<name>A0AAV4URR1_CAEEX</name>
<dbReference type="EMBL" id="BPLR01013326">
    <property type="protein sequence ID" value="GIY60413.1"/>
    <property type="molecule type" value="Genomic_DNA"/>
</dbReference>
<evidence type="ECO:0000313" key="1">
    <source>
        <dbReference type="EMBL" id="GIY60413.1"/>
    </source>
</evidence>